<evidence type="ECO:0000313" key="1">
    <source>
        <dbReference type="EMBL" id="TCS40149.1"/>
    </source>
</evidence>
<dbReference type="AlphaFoldDB" id="A0A4R3I2Z0"/>
<dbReference type="EMBL" id="SLZR01000010">
    <property type="protein sequence ID" value="TCS40149.1"/>
    <property type="molecule type" value="Genomic_DNA"/>
</dbReference>
<keyword evidence="2" id="KW-1185">Reference proteome</keyword>
<dbReference type="InterPro" id="IPR021974">
    <property type="entry name" value="DUF3581"/>
</dbReference>
<proteinExistence type="predicted"/>
<dbReference type="Proteomes" id="UP000295793">
    <property type="component" value="Unassembled WGS sequence"/>
</dbReference>
<accession>A0A4R3I2Z0</accession>
<evidence type="ECO:0000313" key="2">
    <source>
        <dbReference type="Proteomes" id="UP000295793"/>
    </source>
</evidence>
<sequence>MYLDEFYTQKGNLVSVSPEQASRFAKEVAGDFNPIHNPDAKRFCVPGDLLFSLILAKVGLSQQMSVTFSGMVGRGVDLIFPEKTDGKVDLIDEKGKVYTHVESAGDSTTDSTVIEKLSKEYVAFSGQNFPFVMVPLMRKHQVMFNTKRPLVMYESMSFKLDRVDLAAPTLTLVESSLDIDGKRGEVHFLFDIKDGDEVIGQGDKKLLVGGLMPFDEEQMNAMIEQFTEFKQAYLSNL</sequence>
<protein>
    <submittedName>
        <fullName evidence="1">Uncharacterized protein DUF3581</fullName>
    </submittedName>
</protein>
<organism evidence="1 2">
    <name type="scientific">Reinekea marinisedimentorum</name>
    <dbReference type="NCBI Taxonomy" id="230495"/>
    <lineage>
        <taxon>Bacteria</taxon>
        <taxon>Pseudomonadati</taxon>
        <taxon>Pseudomonadota</taxon>
        <taxon>Gammaproteobacteria</taxon>
        <taxon>Oceanospirillales</taxon>
        <taxon>Saccharospirillaceae</taxon>
        <taxon>Reinekea</taxon>
    </lineage>
</organism>
<comment type="caution">
    <text evidence="1">The sequence shown here is derived from an EMBL/GenBank/DDBJ whole genome shotgun (WGS) entry which is preliminary data.</text>
</comment>
<dbReference type="Pfam" id="PF12119">
    <property type="entry name" value="DUF3581"/>
    <property type="match status" value="1"/>
</dbReference>
<name>A0A4R3I2Z0_9GAMM</name>
<reference evidence="1 2" key="1">
    <citation type="submission" date="2019-03" db="EMBL/GenBank/DDBJ databases">
        <title>Genomic Encyclopedia of Archaeal and Bacterial Type Strains, Phase II (KMG-II): from individual species to whole genera.</title>
        <authorList>
            <person name="Goeker M."/>
        </authorList>
    </citation>
    <scope>NUCLEOTIDE SEQUENCE [LARGE SCALE GENOMIC DNA]</scope>
    <source>
        <strain evidence="1 2">DSM 15388</strain>
    </source>
</reference>
<gene>
    <name evidence="1" type="ORF">BCF53_11067</name>
</gene>